<accession>A0AAC8XHT2</accession>
<evidence type="ECO:0000313" key="3">
    <source>
        <dbReference type="EMBL" id="AMJ77585.1"/>
    </source>
</evidence>
<feature type="region of interest" description="Disordered" evidence="1">
    <location>
        <begin position="156"/>
        <end position="175"/>
    </location>
</feature>
<reference evidence="3 4" key="1">
    <citation type="submission" date="2015-12" db="EMBL/GenBank/DDBJ databases">
        <title>Intraspecies pangenome expansion in the marine bacterium Alteromonas.</title>
        <authorList>
            <person name="Lopez-Perez M."/>
            <person name="Rodriguez-Valera F."/>
        </authorList>
    </citation>
    <scope>NUCLEOTIDE SEQUENCE [LARGE SCALE GENOMIC DNA]</scope>
    <source>
        <strain evidence="3 4">UM8</strain>
    </source>
</reference>
<organism evidence="3 4">
    <name type="scientific">Alteromonas mediterranea</name>
    <dbReference type="NCBI Taxonomy" id="314275"/>
    <lineage>
        <taxon>Bacteria</taxon>
        <taxon>Pseudomonadati</taxon>
        <taxon>Pseudomonadota</taxon>
        <taxon>Gammaproteobacteria</taxon>
        <taxon>Alteromonadales</taxon>
        <taxon>Alteromonadaceae</taxon>
        <taxon>Alteromonas/Salinimonas group</taxon>
        <taxon>Alteromonas</taxon>
    </lineage>
</organism>
<gene>
    <name evidence="3" type="ORF">AV942_04280</name>
</gene>
<dbReference type="RefSeq" id="WP_015066344.1">
    <property type="nucleotide sequence ID" value="NZ_CAXGIV010000108.1"/>
</dbReference>
<evidence type="ECO:0000256" key="1">
    <source>
        <dbReference type="SAM" id="MobiDB-lite"/>
    </source>
</evidence>
<name>A0AAC8XHT2_9ALTE</name>
<dbReference type="EMBL" id="CP013928">
    <property type="protein sequence ID" value="AMJ77585.1"/>
    <property type="molecule type" value="Genomic_DNA"/>
</dbReference>
<dbReference type="AlphaFoldDB" id="A0AAC8XHT2"/>
<sequence length="332" mass="37977">MNKGVEPETVAENYGKLNPEQPPVFIDFLKLRVDDVEAPNPYFEMIALQLLKYSLLISHRQCNRSRGYDCAYKIVTTTQAQNVVGKIEYSERYKRVLLELTGLGCACIESVEPDYIWLQALVAQPAVTIRRIDLALDDESGLYQIEKIDKDYSRGRFNAESGKRPKKENLGNKVEGRTRYIGGPTAYKRGRFYEKGKQLKLTHCRPWMRHEVRLVSNDRDRIPDEAIRNRAGYFYSAFPRALRKLLGKHSVIPVTERFMREYVSDISTRVASCKRQYGPLIGTLTEHHGAKATCEMLSRMGRSKVIELPPFFDEVSLADCTDIIALQSGEAK</sequence>
<dbReference type="Proteomes" id="UP000061468">
    <property type="component" value="Chromosome"/>
</dbReference>
<feature type="compositionally biased region" description="Basic and acidic residues" evidence="1">
    <location>
        <begin position="161"/>
        <end position="175"/>
    </location>
</feature>
<feature type="domain" description="Replication initiation protein-like C-terminal" evidence="2">
    <location>
        <begin position="128"/>
        <end position="228"/>
    </location>
</feature>
<dbReference type="Pfam" id="PF02486">
    <property type="entry name" value="Rep_trans"/>
    <property type="match status" value="1"/>
</dbReference>
<evidence type="ECO:0000313" key="4">
    <source>
        <dbReference type="Proteomes" id="UP000061468"/>
    </source>
</evidence>
<proteinExistence type="predicted"/>
<dbReference type="InterPro" id="IPR003491">
    <property type="entry name" value="REP-like_C"/>
</dbReference>
<evidence type="ECO:0000259" key="2">
    <source>
        <dbReference type="Pfam" id="PF02486"/>
    </source>
</evidence>
<protein>
    <recommendedName>
        <fullName evidence="2">Replication initiation protein-like C-terminal domain-containing protein</fullName>
    </recommendedName>
</protein>